<evidence type="ECO:0000256" key="1">
    <source>
        <dbReference type="SAM" id="SignalP"/>
    </source>
</evidence>
<accession>A0A841HGF8</accession>
<dbReference type="RefSeq" id="WP_184329944.1">
    <property type="nucleotide sequence ID" value="NZ_JACHHZ010000001.1"/>
</dbReference>
<evidence type="ECO:0000313" key="3">
    <source>
        <dbReference type="EMBL" id="MBB6092201.1"/>
    </source>
</evidence>
<dbReference type="SUPFAM" id="SSF53474">
    <property type="entry name" value="alpha/beta-Hydrolases"/>
    <property type="match status" value="1"/>
</dbReference>
<dbReference type="PRINTS" id="PR00111">
    <property type="entry name" value="ABHYDROLASE"/>
</dbReference>
<keyword evidence="4" id="KW-1185">Reference proteome</keyword>
<keyword evidence="1" id="KW-0732">Signal</keyword>
<proteinExistence type="predicted"/>
<dbReference type="InterPro" id="IPR000073">
    <property type="entry name" value="AB_hydrolase_1"/>
</dbReference>
<protein>
    <submittedName>
        <fullName evidence="3">Pimeloyl-ACP methyl ester carboxylesterase</fullName>
    </submittedName>
</protein>
<feature type="signal peptide" evidence="1">
    <location>
        <begin position="1"/>
        <end position="22"/>
    </location>
</feature>
<dbReference type="Pfam" id="PF00561">
    <property type="entry name" value="Abhydrolase_1"/>
    <property type="match status" value="1"/>
</dbReference>
<gene>
    <name evidence="3" type="ORF">HNQ60_001047</name>
</gene>
<dbReference type="InterPro" id="IPR029058">
    <property type="entry name" value="AB_hydrolase_fold"/>
</dbReference>
<dbReference type="PANTHER" id="PTHR43433:SF5">
    <property type="entry name" value="AB HYDROLASE-1 DOMAIN-CONTAINING PROTEIN"/>
    <property type="match status" value="1"/>
</dbReference>
<dbReference type="InterPro" id="IPR050471">
    <property type="entry name" value="AB_hydrolase"/>
</dbReference>
<evidence type="ECO:0000313" key="4">
    <source>
        <dbReference type="Proteomes" id="UP000588068"/>
    </source>
</evidence>
<dbReference type="Proteomes" id="UP000588068">
    <property type="component" value="Unassembled WGS sequence"/>
</dbReference>
<sequence length="303" mass="33191">MKWLASLCVLILCAVAHSTSSASDAASASTEYVSVKGVRIAYRSIGDGAPLLLATRLRGTIDTWDPLFLDLLARKHRVITFDYPGIGYSEGSMPDDLGAVASTVASLAAELKLKSFTIVGWSWGGLVAQTLAVEHPQLIDAVILIATNPPGEVPYPASKAFLDRAMKPVNDLADEEVLFFEPADADSRAAAKRSHERIHARSGVTEHIPSRMEQFQPYFVAAQSFRADKADLRGRFSSSSVPKLLITGDNDTSTPGQNWFPLMRQLRNVQLIMYSQTGHAPQHQHPERSVSHIETFLLQKHSK</sequence>
<dbReference type="PANTHER" id="PTHR43433">
    <property type="entry name" value="HYDROLASE, ALPHA/BETA FOLD FAMILY PROTEIN"/>
    <property type="match status" value="1"/>
</dbReference>
<feature type="chain" id="PRO_5032422565" evidence="1">
    <location>
        <begin position="23"/>
        <end position="303"/>
    </location>
</feature>
<feature type="domain" description="AB hydrolase-1" evidence="2">
    <location>
        <begin position="59"/>
        <end position="286"/>
    </location>
</feature>
<comment type="caution">
    <text evidence="3">The sequence shown here is derived from an EMBL/GenBank/DDBJ whole genome shotgun (WGS) entry which is preliminary data.</text>
</comment>
<name>A0A841HGF8_9GAMM</name>
<organism evidence="3 4">
    <name type="scientific">Povalibacter uvarum</name>
    <dbReference type="NCBI Taxonomy" id="732238"/>
    <lineage>
        <taxon>Bacteria</taxon>
        <taxon>Pseudomonadati</taxon>
        <taxon>Pseudomonadota</taxon>
        <taxon>Gammaproteobacteria</taxon>
        <taxon>Steroidobacterales</taxon>
        <taxon>Steroidobacteraceae</taxon>
        <taxon>Povalibacter</taxon>
    </lineage>
</organism>
<dbReference type="EMBL" id="JACHHZ010000001">
    <property type="protein sequence ID" value="MBB6092201.1"/>
    <property type="molecule type" value="Genomic_DNA"/>
</dbReference>
<reference evidence="3 4" key="1">
    <citation type="submission" date="2020-08" db="EMBL/GenBank/DDBJ databases">
        <title>Genomic Encyclopedia of Type Strains, Phase IV (KMG-IV): sequencing the most valuable type-strain genomes for metagenomic binning, comparative biology and taxonomic classification.</title>
        <authorList>
            <person name="Goeker M."/>
        </authorList>
    </citation>
    <scope>NUCLEOTIDE SEQUENCE [LARGE SCALE GENOMIC DNA]</scope>
    <source>
        <strain evidence="3 4">DSM 26723</strain>
    </source>
</reference>
<dbReference type="Gene3D" id="3.40.50.1820">
    <property type="entry name" value="alpha/beta hydrolase"/>
    <property type="match status" value="1"/>
</dbReference>
<dbReference type="AlphaFoldDB" id="A0A841HGF8"/>
<evidence type="ECO:0000259" key="2">
    <source>
        <dbReference type="Pfam" id="PF00561"/>
    </source>
</evidence>